<evidence type="ECO:0000313" key="3">
    <source>
        <dbReference type="Proteomes" id="UP000004508"/>
    </source>
</evidence>
<comment type="caution">
    <text evidence="2">The sequence shown here is derived from an EMBL/GenBank/DDBJ whole genome shotgun (WGS) entry which is preliminary data.</text>
</comment>
<name>D6TS43_KTERA</name>
<feature type="compositionally biased region" description="Basic residues" evidence="1">
    <location>
        <begin position="1"/>
        <end position="16"/>
    </location>
</feature>
<feature type="region of interest" description="Disordered" evidence="1">
    <location>
        <begin position="1"/>
        <end position="114"/>
    </location>
</feature>
<dbReference type="AlphaFoldDB" id="D6TS43"/>
<dbReference type="RefSeq" id="WP_007910145.1">
    <property type="nucleotide sequence ID" value="NZ_ADVG01000002.1"/>
</dbReference>
<dbReference type="Proteomes" id="UP000004508">
    <property type="component" value="Unassembled WGS sequence"/>
</dbReference>
<dbReference type="InParanoid" id="D6TS43"/>
<keyword evidence="3" id="KW-1185">Reference proteome</keyword>
<sequence>MPKKHQQRPAKAMHGRNKAEHSTVITTGTYKKKKTYQEQARLHQNLDPLPQRAKVPPQWVIPPEMNTRKANSQVMMERGESRSGTDSNAHKPRKASRMHEPAERQPEPLPGRVDNFEEDIRPDNFAGANYGMLSKQHDLGLRASDIKELHGKLADFTKDELRAIVIVPLGEYLEQGAKYIDLNEREKGEFTALAERISDEDHYYVPKKQTGYVLWNRLNHIENPARLDEAGPAAP</sequence>
<protein>
    <submittedName>
        <fullName evidence="2">Uncharacterized protein</fullName>
    </submittedName>
</protein>
<gene>
    <name evidence="2" type="ORF">Krac_7391</name>
</gene>
<reference evidence="2 3" key="1">
    <citation type="journal article" date="2011" name="Stand. Genomic Sci.">
        <title>Non-contiguous finished genome sequence and contextual data of the filamentous soil bacterium Ktedonobacter racemifer type strain (SOSP1-21).</title>
        <authorList>
            <person name="Chang Y.J."/>
            <person name="Land M."/>
            <person name="Hauser L."/>
            <person name="Chertkov O."/>
            <person name="Del Rio T.G."/>
            <person name="Nolan M."/>
            <person name="Copeland A."/>
            <person name="Tice H."/>
            <person name="Cheng J.F."/>
            <person name="Lucas S."/>
            <person name="Han C."/>
            <person name="Goodwin L."/>
            <person name="Pitluck S."/>
            <person name="Ivanova N."/>
            <person name="Ovchinikova G."/>
            <person name="Pati A."/>
            <person name="Chen A."/>
            <person name="Palaniappan K."/>
            <person name="Mavromatis K."/>
            <person name="Liolios K."/>
            <person name="Brettin T."/>
            <person name="Fiebig A."/>
            <person name="Rohde M."/>
            <person name="Abt B."/>
            <person name="Goker M."/>
            <person name="Detter J.C."/>
            <person name="Woyke T."/>
            <person name="Bristow J."/>
            <person name="Eisen J.A."/>
            <person name="Markowitz V."/>
            <person name="Hugenholtz P."/>
            <person name="Kyrpides N.C."/>
            <person name="Klenk H.P."/>
            <person name="Lapidus A."/>
        </authorList>
    </citation>
    <scope>NUCLEOTIDE SEQUENCE [LARGE SCALE GENOMIC DNA]</scope>
    <source>
        <strain evidence="3">DSM 44963</strain>
    </source>
</reference>
<evidence type="ECO:0000256" key="1">
    <source>
        <dbReference type="SAM" id="MobiDB-lite"/>
    </source>
</evidence>
<dbReference type="EMBL" id="ADVG01000002">
    <property type="protein sequence ID" value="EFH86116.1"/>
    <property type="molecule type" value="Genomic_DNA"/>
</dbReference>
<organism evidence="2 3">
    <name type="scientific">Ktedonobacter racemifer DSM 44963</name>
    <dbReference type="NCBI Taxonomy" id="485913"/>
    <lineage>
        <taxon>Bacteria</taxon>
        <taxon>Bacillati</taxon>
        <taxon>Chloroflexota</taxon>
        <taxon>Ktedonobacteria</taxon>
        <taxon>Ktedonobacterales</taxon>
        <taxon>Ktedonobacteraceae</taxon>
        <taxon>Ktedonobacter</taxon>
    </lineage>
</organism>
<accession>D6TS43</accession>
<proteinExistence type="predicted"/>
<dbReference type="eggNOG" id="ENOG50334HV">
    <property type="taxonomic scope" value="Bacteria"/>
</dbReference>
<dbReference type="OrthoDB" id="162944at2"/>
<evidence type="ECO:0000313" key="2">
    <source>
        <dbReference type="EMBL" id="EFH86116.1"/>
    </source>
</evidence>
<feature type="compositionally biased region" description="Basic and acidic residues" evidence="1">
    <location>
        <begin position="97"/>
        <end position="106"/>
    </location>
</feature>